<evidence type="ECO:0008006" key="3">
    <source>
        <dbReference type="Google" id="ProtNLM"/>
    </source>
</evidence>
<dbReference type="RefSeq" id="WP_175276710.1">
    <property type="nucleotide sequence ID" value="NZ_CP054836.1"/>
</dbReference>
<sequence>MFIRTKKKKACFLPKIFEPRGVNDLIRLGSDHDGGYVVSADAVASTRHMLSLGLGYNCDFPYDLAAMGRLDSLTCYDASIDPDALRRRFLKARLLSVVQPDRHRRFLEYYKQYKSLFDSGRPGFAHLREDAGMAEGMVSPAETIGRIDPGTGRLFLKVDVGGREYDFLDQIIEANETLSGLVIVFHSAVEHMREIEVFVSAMREFMTIDNTAADNTAGLTGIGSPNRIEMSFSAKFASEPHIPIAGASTRYKVLTAPNDPNLTEYEIFYVE</sequence>
<name>A0A6N1VIK2_9HYPH</name>
<gene>
    <name evidence="1" type="ORF">HTY61_10320</name>
</gene>
<dbReference type="AlphaFoldDB" id="A0A6N1VIK2"/>
<dbReference type="Proteomes" id="UP000509367">
    <property type="component" value="Chromosome"/>
</dbReference>
<evidence type="ECO:0000313" key="2">
    <source>
        <dbReference type="Proteomes" id="UP000509367"/>
    </source>
</evidence>
<evidence type="ECO:0000313" key="1">
    <source>
        <dbReference type="EMBL" id="QKV18817.1"/>
    </source>
</evidence>
<proteinExistence type="predicted"/>
<reference evidence="1 2" key="1">
    <citation type="submission" date="2020-06" db="EMBL/GenBank/DDBJ databases">
        <title>Oricola thermophila sp. nov. isolated from a tidal sediments.</title>
        <authorList>
            <person name="Kwon K.K."/>
            <person name="Yang S.-H."/>
            <person name="Park M.-J."/>
        </authorList>
    </citation>
    <scope>NUCLEOTIDE SEQUENCE [LARGE SCALE GENOMIC DNA]</scope>
    <source>
        <strain evidence="1 2">MEBiC13590</strain>
    </source>
</reference>
<protein>
    <recommendedName>
        <fullName evidence="3">Methyltransferase FkbM domain-containing protein</fullName>
    </recommendedName>
</protein>
<dbReference type="KEGG" id="orm:HTY61_10320"/>
<organism evidence="1 2">
    <name type="scientific">Oricola thermophila</name>
    <dbReference type="NCBI Taxonomy" id="2742145"/>
    <lineage>
        <taxon>Bacteria</taxon>
        <taxon>Pseudomonadati</taxon>
        <taxon>Pseudomonadota</taxon>
        <taxon>Alphaproteobacteria</taxon>
        <taxon>Hyphomicrobiales</taxon>
        <taxon>Ahrensiaceae</taxon>
        <taxon>Oricola</taxon>
    </lineage>
</organism>
<dbReference type="EMBL" id="CP054836">
    <property type="protein sequence ID" value="QKV18817.1"/>
    <property type="molecule type" value="Genomic_DNA"/>
</dbReference>
<keyword evidence="2" id="KW-1185">Reference proteome</keyword>
<accession>A0A6N1VIK2</accession>